<dbReference type="Proteomes" id="UP000231382">
    <property type="component" value="Unassembled WGS sequence"/>
</dbReference>
<name>A0A2H0W5P3_9BACT</name>
<dbReference type="EMBL" id="PEZW01000028">
    <property type="protein sequence ID" value="PIS07344.1"/>
    <property type="molecule type" value="Genomic_DNA"/>
</dbReference>
<sequence>VLIKDFFQSLWSRRSELIPVCLMMAMAAILIHGLFDTTYFKNDLSSIFWLIIALAEVLHVQAAE</sequence>
<keyword evidence="1" id="KW-0812">Transmembrane</keyword>
<evidence type="ECO:0000313" key="3">
    <source>
        <dbReference type="Proteomes" id="UP000231382"/>
    </source>
</evidence>
<comment type="caution">
    <text evidence="2">The sequence shown here is derived from an EMBL/GenBank/DDBJ whole genome shotgun (WGS) entry which is preliminary data.</text>
</comment>
<protein>
    <submittedName>
        <fullName evidence="2">Uncharacterized protein</fullName>
    </submittedName>
</protein>
<keyword evidence="1" id="KW-1133">Transmembrane helix</keyword>
<reference evidence="3" key="1">
    <citation type="submission" date="2017-09" db="EMBL/GenBank/DDBJ databases">
        <title>Depth-based differentiation of microbial function through sediment-hosted aquifers and enrichment of novel symbionts in the deep terrestrial subsurface.</title>
        <authorList>
            <person name="Probst A.J."/>
            <person name="Ladd B."/>
            <person name="Jarett J.K."/>
            <person name="Geller-Mcgrath D.E."/>
            <person name="Sieber C.M.K."/>
            <person name="Emerson J.B."/>
            <person name="Anantharaman K."/>
            <person name="Thomas B.C."/>
            <person name="Malmstrom R."/>
            <person name="Stieglmeier M."/>
            <person name="Klingl A."/>
            <person name="Woyke T."/>
            <person name="Ryan C.M."/>
            <person name="Banfield J.F."/>
        </authorList>
    </citation>
    <scope>NUCLEOTIDE SEQUENCE [LARGE SCALE GENOMIC DNA]</scope>
</reference>
<feature type="transmembrane region" description="Helical" evidence="1">
    <location>
        <begin position="17"/>
        <end position="35"/>
    </location>
</feature>
<evidence type="ECO:0000256" key="1">
    <source>
        <dbReference type="SAM" id="Phobius"/>
    </source>
</evidence>
<keyword evidence="1" id="KW-0472">Membrane</keyword>
<organism evidence="2 3">
    <name type="scientific">Candidatus Berkelbacteria bacterium CG10_big_fil_rev_8_21_14_0_10_43_13</name>
    <dbReference type="NCBI Taxonomy" id="1974514"/>
    <lineage>
        <taxon>Bacteria</taxon>
        <taxon>Candidatus Berkelbacteria</taxon>
    </lineage>
</organism>
<feature type="transmembrane region" description="Helical" evidence="1">
    <location>
        <begin position="47"/>
        <end position="63"/>
    </location>
</feature>
<gene>
    <name evidence="2" type="ORF">COT78_04275</name>
</gene>
<accession>A0A2H0W5P3</accession>
<evidence type="ECO:0000313" key="2">
    <source>
        <dbReference type="EMBL" id="PIS07344.1"/>
    </source>
</evidence>
<dbReference type="AlphaFoldDB" id="A0A2H0W5P3"/>
<proteinExistence type="predicted"/>
<feature type="non-terminal residue" evidence="2">
    <location>
        <position position="1"/>
    </location>
</feature>